<name>A0AAN7ZFW3_9COLE</name>
<reference evidence="9 10" key="1">
    <citation type="journal article" date="2024" name="Insects">
        <title>An Improved Chromosome-Level Genome Assembly of the Firefly Pyrocoelia pectoralis.</title>
        <authorList>
            <person name="Fu X."/>
            <person name="Meyer-Rochow V.B."/>
            <person name="Ballantyne L."/>
            <person name="Zhu X."/>
        </authorList>
    </citation>
    <scope>NUCLEOTIDE SEQUENCE [LARGE SCALE GENOMIC DNA]</scope>
    <source>
        <strain evidence="9">XCY_ONT2</strain>
    </source>
</reference>
<feature type="compositionally biased region" description="Polar residues" evidence="6">
    <location>
        <begin position="1"/>
        <end position="20"/>
    </location>
</feature>
<comment type="caution">
    <text evidence="9">The sequence shown here is derived from an EMBL/GenBank/DDBJ whole genome shotgun (WGS) entry which is preliminary data.</text>
</comment>
<evidence type="ECO:0000256" key="6">
    <source>
        <dbReference type="SAM" id="MobiDB-lite"/>
    </source>
</evidence>
<feature type="region of interest" description="Disordered" evidence="6">
    <location>
        <begin position="1"/>
        <end position="23"/>
    </location>
</feature>
<keyword evidence="10" id="KW-1185">Reference proteome</keyword>
<dbReference type="Pfam" id="PF01284">
    <property type="entry name" value="MARVEL"/>
    <property type="match status" value="1"/>
</dbReference>
<feature type="transmembrane region" description="Helical" evidence="7">
    <location>
        <begin position="70"/>
        <end position="90"/>
    </location>
</feature>
<evidence type="ECO:0000256" key="5">
    <source>
        <dbReference type="PROSITE-ProRule" id="PRU00581"/>
    </source>
</evidence>
<protein>
    <recommendedName>
        <fullName evidence="8">MARVEL domain-containing protein</fullName>
    </recommendedName>
</protein>
<evidence type="ECO:0000313" key="9">
    <source>
        <dbReference type="EMBL" id="KAK5644750.1"/>
    </source>
</evidence>
<evidence type="ECO:0000256" key="4">
    <source>
        <dbReference type="ARBA" id="ARBA00023136"/>
    </source>
</evidence>
<feature type="domain" description="MARVEL" evidence="8">
    <location>
        <begin position="37"/>
        <end position="167"/>
    </location>
</feature>
<dbReference type="PANTHER" id="PTHR22776">
    <property type="entry name" value="MARVEL-CONTAINING POTENTIAL LIPID RAFT-ASSOCIATED PROTEIN"/>
    <property type="match status" value="1"/>
</dbReference>
<gene>
    <name evidence="9" type="ORF">RI129_006050</name>
</gene>
<organism evidence="9 10">
    <name type="scientific">Pyrocoelia pectoralis</name>
    <dbReference type="NCBI Taxonomy" id="417401"/>
    <lineage>
        <taxon>Eukaryota</taxon>
        <taxon>Metazoa</taxon>
        <taxon>Ecdysozoa</taxon>
        <taxon>Arthropoda</taxon>
        <taxon>Hexapoda</taxon>
        <taxon>Insecta</taxon>
        <taxon>Pterygota</taxon>
        <taxon>Neoptera</taxon>
        <taxon>Endopterygota</taxon>
        <taxon>Coleoptera</taxon>
        <taxon>Polyphaga</taxon>
        <taxon>Elateriformia</taxon>
        <taxon>Elateroidea</taxon>
        <taxon>Lampyridae</taxon>
        <taxon>Lampyrinae</taxon>
        <taxon>Pyrocoelia</taxon>
    </lineage>
</organism>
<dbReference type="EMBL" id="JAVRBK010000004">
    <property type="protein sequence ID" value="KAK5644750.1"/>
    <property type="molecule type" value="Genomic_DNA"/>
</dbReference>
<feature type="transmembrane region" description="Helical" evidence="7">
    <location>
        <begin position="102"/>
        <end position="130"/>
    </location>
</feature>
<evidence type="ECO:0000256" key="3">
    <source>
        <dbReference type="ARBA" id="ARBA00022989"/>
    </source>
</evidence>
<keyword evidence="4 5" id="KW-0472">Membrane</keyword>
<dbReference type="PROSITE" id="PS51225">
    <property type="entry name" value="MARVEL"/>
    <property type="match status" value="1"/>
</dbReference>
<proteinExistence type="predicted"/>
<evidence type="ECO:0000259" key="8">
    <source>
        <dbReference type="PROSITE" id="PS51225"/>
    </source>
</evidence>
<keyword evidence="3 7" id="KW-1133">Transmembrane helix</keyword>
<dbReference type="InterPro" id="IPR050578">
    <property type="entry name" value="MARVEL-CKLF_proteins"/>
</dbReference>
<accession>A0AAN7ZFW3</accession>
<comment type="subcellular location">
    <subcellularLocation>
        <location evidence="1">Membrane</location>
        <topology evidence="1">Multi-pass membrane protein</topology>
    </subcellularLocation>
</comment>
<evidence type="ECO:0000256" key="2">
    <source>
        <dbReference type="ARBA" id="ARBA00022692"/>
    </source>
</evidence>
<dbReference type="GO" id="GO:0016020">
    <property type="term" value="C:membrane"/>
    <property type="evidence" value="ECO:0007669"/>
    <property type="project" value="UniProtKB-SubCell"/>
</dbReference>
<sequence>MMTETVVNVQDVPNSNAPNKQSERGHPLGWIKINLDYFKTVPGILKLLQLICGVICMSCANTRYEKATHFFLFVAVVSFIFTLLMVFAYLTSLREALAKLPINVVLSELISTGVWAICYLIAFIIQLAIWSGSFFPDRGPNIAAGVFGIINTGLYGFGTYLLYIESRSSS</sequence>
<feature type="transmembrane region" description="Helical" evidence="7">
    <location>
        <begin position="142"/>
        <end position="164"/>
    </location>
</feature>
<evidence type="ECO:0000313" key="10">
    <source>
        <dbReference type="Proteomes" id="UP001329430"/>
    </source>
</evidence>
<dbReference type="AlphaFoldDB" id="A0AAN7ZFW3"/>
<evidence type="ECO:0000256" key="1">
    <source>
        <dbReference type="ARBA" id="ARBA00004141"/>
    </source>
</evidence>
<dbReference type="InterPro" id="IPR008253">
    <property type="entry name" value="Marvel"/>
</dbReference>
<dbReference type="Proteomes" id="UP001329430">
    <property type="component" value="Chromosome 4"/>
</dbReference>
<keyword evidence="2 5" id="KW-0812">Transmembrane</keyword>
<evidence type="ECO:0000256" key="7">
    <source>
        <dbReference type="SAM" id="Phobius"/>
    </source>
</evidence>
<dbReference type="PANTHER" id="PTHR22776:SF97">
    <property type="entry name" value="RE01453P"/>
    <property type="match status" value="1"/>
</dbReference>